<gene>
    <name evidence="1" type="ORF">KFK14_18265</name>
</gene>
<dbReference type="SUPFAM" id="SSF52091">
    <property type="entry name" value="SpoIIaa-like"/>
    <property type="match status" value="1"/>
</dbReference>
<dbReference type="InterPro" id="IPR021866">
    <property type="entry name" value="SpoIIAA-like"/>
</dbReference>
<dbReference type="Proteomes" id="UP000681425">
    <property type="component" value="Chromosome"/>
</dbReference>
<dbReference type="InterPro" id="IPR036513">
    <property type="entry name" value="STAS_dom_sf"/>
</dbReference>
<dbReference type="AlphaFoldDB" id="A0A975Q0T5"/>
<evidence type="ECO:0000313" key="2">
    <source>
        <dbReference type="Proteomes" id="UP000681425"/>
    </source>
</evidence>
<name>A0A975Q0T5_9SPHN</name>
<accession>A0A975Q0T5</accession>
<organism evidence="1 2">
    <name type="scientific">Sphingobium phenoxybenzoativorans</name>
    <dbReference type="NCBI Taxonomy" id="1592790"/>
    <lineage>
        <taxon>Bacteria</taxon>
        <taxon>Pseudomonadati</taxon>
        <taxon>Pseudomonadota</taxon>
        <taxon>Alphaproteobacteria</taxon>
        <taxon>Sphingomonadales</taxon>
        <taxon>Sphingomonadaceae</taxon>
        <taxon>Sphingobium</taxon>
    </lineage>
</organism>
<dbReference type="OrthoDB" id="9811577at2"/>
<evidence type="ECO:0000313" key="1">
    <source>
        <dbReference type="EMBL" id="QUT04946.1"/>
    </source>
</evidence>
<dbReference type="InterPro" id="IPR038396">
    <property type="entry name" value="SpoIIAA-like_sf"/>
</dbReference>
<dbReference type="Pfam" id="PF11964">
    <property type="entry name" value="SpoIIAA-like"/>
    <property type="match status" value="1"/>
</dbReference>
<proteinExistence type="predicted"/>
<keyword evidence="2" id="KW-1185">Reference proteome</keyword>
<sequence>MLKHRMDDADGIFEIEVDGSIDADSYRSVVQNLEAEIKARGKIAVLETIHSIGWISPEIWLEDLFWSSRHMGSFSRVALVTDTSWLASLAATAALAFPVKLKTFPLSEIAGARAWLAA</sequence>
<dbReference type="RefSeq" id="WP_139139241.1">
    <property type="nucleotide sequence ID" value="NZ_CP073910.1"/>
</dbReference>
<dbReference type="Gene3D" id="3.40.50.10600">
    <property type="entry name" value="SpoIIaa-like domains"/>
    <property type="match status" value="1"/>
</dbReference>
<protein>
    <submittedName>
        <fullName evidence="1">STAS/SEC14 domain-containing protein</fullName>
    </submittedName>
</protein>
<dbReference type="EMBL" id="CP073910">
    <property type="protein sequence ID" value="QUT04946.1"/>
    <property type="molecule type" value="Genomic_DNA"/>
</dbReference>
<dbReference type="KEGG" id="spph:KFK14_18265"/>
<reference evidence="1" key="1">
    <citation type="submission" date="2021-04" db="EMBL/GenBank/DDBJ databases">
        <title>Isolation of p-tert-butylphenol degrading bacteria Sphingobium phenoxybenzoativorans Tas13 from active sludge.</title>
        <authorList>
            <person name="Li Y."/>
        </authorList>
    </citation>
    <scope>NUCLEOTIDE SEQUENCE</scope>
    <source>
        <strain evidence="1">Tas13</strain>
    </source>
</reference>